<dbReference type="AlphaFoldDB" id="A0A410JTE8"/>
<dbReference type="GO" id="GO:0061710">
    <property type="term" value="F:L-threonylcarbamoyladenylate synthase"/>
    <property type="evidence" value="ECO:0007669"/>
    <property type="project" value="UniProtKB-EC"/>
</dbReference>
<evidence type="ECO:0000313" key="14">
    <source>
        <dbReference type="Proteomes" id="UP000287701"/>
    </source>
</evidence>
<keyword evidence="5" id="KW-0808">Transferase</keyword>
<dbReference type="InterPro" id="IPR006070">
    <property type="entry name" value="Sua5-like_dom"/>
</dbReference>
<feature type="domain" description="YrdC-like" evidence="12">
    <location>
        <begin position="2"/>
        <end position="186"/>
    </location>
</feature>
<dbReference type="Pfam" id="PF01300">
    <property type="entry name" value="Sua5_yciO_yrdC"/>
    <property type="match status" value="1"/>
</dbReference>
<dbReference type="PANTHER" id="PTHR17490:SF16">
    <property type="entry name" value="THREONYLCARBAMOYL-AMP SYNTHASE"/>
    <property type="match status" value="1"/>
</dbReference>
<reference evidence="13 14" key="1">
    <citation type="submission" date="2019-01" db="EMBL/GenBank/DDBJ databases">
        <title>Whole Genome of Ornithobacterium rhinotracheale FARPER-174b.</title>
        <authorList>
            <person name="Tataje-Lavanda L.A."/>
            <person name="Montalvan A."/>
            <person name="Montesinos R."/>
            <person name="Zimic M."/>
            <person name="Fernandez-Sanchez M."/>
            <person name="Fernandez-Diaz M."/>
        </authorList>
    </citation>
    <scope>NUCLEOTIDE SEQUENCE [LARGE SCALE GENOMIC DNA]</scope>
    <source>
        <strain evidence="13 14">FARPER-174b</strain>
    </source>
</reference>
<dbReference type="Proteomes" id="UP000287701">
    <property type="component" value="Chromosome"/>
</dbReference>
<dbReference type="GO" id="GO:0005524">
    <property type="term" value="F:ATP binding"/>
    <property type="evidence" value="ECO:0007669"/>
    <property type="project" value="UniProtKB-KW"/>
</dbReference>
<dbReference type="RefSeq" id="WP_128501750.1">
    <property type="nucleotide sequence ID" value="NZ_CP035107.1"/>
</dbReference>
<sequence length="186" mass="20513">MHTDIAKVATILQEGGVILTHTDTTFGLSCLVSNQAAIDKIFDIKQRHKNKSFILLVDTLARLQQVVEVPELAWDIMDLSEKPVSIVYDKILSLPTYAQSPDGTVAIRMVKEPTLQKIIGKVREPIVSTSVNISGEAAPETYAQINPQIIEKVDYILPEAKDFVPKYTSSSIIKIGIDGQVKVIRA</sequence>
<evidence type="ECO:0000256" key="2">
    <source>
        <dbReference type="ARBA" id="ARBA00007663"/>
    </source>
</evidence>
<evidence type="ECO:0000256" key="5">
    <source>
        <dbReference type="ARBA" id="ARBA00022679"/>
    </source>
</evidence>
<dbReference type="NCBIfam" id="TIGR00057">
    <property type="entry name" value="L-threonylcarbamoyladenylate synthase"/>
    <property type="match status" value="1"/>
</dbReference>
<comment type="similarity">
    <text evidence="2">Belongs to the SUA5 family.</text>
</comment>
<evidence type="ECO:0000256" key="9">
    <source>
        <dbReference type="ARBA" id="ARBA00022840"/>
    </source>
</evidence>
<dbReference type="GO" id="GO:0005737">
    <property type="term" value="C:cytoplasm"/>
    <property type="evidence" value="ECO:0007669"/>
    <property type="project" value="UniProtKB-SubCell"/>
</dbReference>
<gene>
    <name evidence="13" type="ORF">EQP59_08175</name>
</gene>
<keyword evidence="4" id="KW-0963">Cytoplasm</keyword>
<dbReference type="PANTHER" id="PTHR17490">
    <property type="entry name" value="SUA5"/>
    <property type="match status" value="1"/>
</dbReference>
<evidence type="ECO:0000256" key="10">
    <source>
        <dbReference type="ARBA" id="ARBA00029774"/>
    </source>
</evidence>
<dbReference type="SUPFAM" id="SSF55821">
    <property type="entry name" value="YrdC/RibB"/>
    <property type="match status" value="1"/>
</dbReference>
<dbReference type="InterPro" id="IPR017945">
    <property type="entry name" value="DHBP_synth_RibB-like_a/b_dom"/>
</dbReference>
<accession>A0A410JTE8</accession>
<dbReference type="EC" id="2.7.7.87" evidence="3"/>
<protein>
    <recommendedName>
        <fullName evidence="10">L-threonylcarbamoyladenylate synthase</fullName>
        <ecNumber evidence="3">2.7.7.87</ecNumber>
    </recommendedName>
    <alternativeName>
        <fullName evidence="10">L-threonylcarbamoyladenylate synthase</fullName>
    </alternativeName>
</protein>
<dbReference type="GO" id="GO:0006450">
    <property type="term" value="P:regulation of translational fidelity"/>
    <property type="evidence" value="ECO:0007669"/>
    <property type="project" value="TreeGrafter"/>
</dbReference>
<evidence type="ECO:0000256" key="1">
    <source>
        <dbReference type="ARBA" id="ARBA00004496"/>
    </source>
</evidence>
<keyword evidence="9" id="KW-0067">ATP-binding</keyword>
<keyword evidence="6" id="KW-0819">tRNA processing</keyword>
<dbReference type="GO" id="GO:0003725">
    <property type="term" value="F:double-stranded RNA binding"/>
    <property type="evidence" value="ECO:0007669"/>
    <property type="project" value="InterPro"/>
</dbReference>
<evidence type="ECO:0000256" key="7">
    <source>
        <dbReference type="ARBA" id="ARBA00022695"/>
    </source>
</evidence>
<evidence type="ECO:0000259" key="12">
    <source>
        <dbReference type="PROSITE" id="PS51163"/>
    </source>
</evidence>
<name>A0A410JTE8_ORNRH</name>
<dbReference type="PROSITE" id="PS51163">
    <property type="entry name" value="YRDC"/>
    <property type="match status" value="1"/>
</dbReference>
<dbReference type="EMBL" id="CP035107">
    <property type="protein sequence ID" value="QAR31315.1"/>
    <property type="molecule type" value="Genomic_DNA"/>
</dbReference>
<dbReference type="GO" id="GO:0008033">
    <property type="term" value="P:tRNA processing"/>
    <property type="evidence" value="ECO:0007669"/>
    <property type="project" value="UniProtKB-KW"/>
</dbReference>
<comment type="subcellular location">
    <subcellularLocation>
        <location evidence="1">Cytoplasm</location>
    </subcellularLocation>
</comment>
<dbReference type="InterPro" id="IPR050156">
    <property type="entry name" value="TC-AMP_synthase_SUA5"/>
</dbReference>
<organism evidence="13 14">
    <name type="scientific">Ornithobacterium rhinotracheale</name>
    <dbReference type="NCBI Taxonomy" id="28251"/>
    <lineage>
        <taxon>Bacteria</taxon>
        <taxon>Pseudomonadati</taxon>
        <taxon>Bacteroidota</taxon>
        <taxon>Flavobacteriia</taxon>
        <taxon>Flavobacteriales</taxon>
        <taxon>Weeksellaceae</taxon>
        <taxon>Ornithobacterium</taxon>
    </lineage>
</organism>
<keyword evidence="8" id="KW-0547">Nucleotide-binding</keyword>
<evidence type="ECO:0000256" key="11">
    <source>
        <dbReference type="ARBA" id="ARBA00048366"/>
    </source>
</evidence>
<keyword evidence="7" id="KW-0548">Nucleotidyltransferase</keyword>
<evidence type="ECO:0000313" key="13">
    <source>
        <dbReference type="EMBL" id="QAR31315.1"/>
    </source>
</evidence>
<comment type="catalytic activity">
    <reaction evidence="11">
        <text>L-threonine + hydrogencarbonate + ATP = L-threonylcarbamoyladenylate + diphosphate + H2O</text>
        <dbReference type="Rhea" id="RHEA:36407"/>
        <dbReference type="ChEBI" id="CHEBI:15377"/>
        <dbReference type="ChEBI" id="CHEBI:17544"/>
        <dbReference type="ChEBI" id="CHEBI:30616"/>
        <dbReference type="ChEBI" id="CHEBI:33019"/>
        <dbReference type="ChEBI" id="CHEBI:57926"/>
        <dbReference type="ChEBI" id="CHEBI:73682"/>
        <dbReference type="EC" id="2.7.7.87"/>
    </reaction>
</comment>
<dbReference type="OrthoDB" id="9814580at2"/>
<evidence type="ECO:0000256" key="3">
    <source>
        <dbReference type="ARBA" id="ARBA00012584"/>
    </source>
</evidence>
<evidence type="ECO:0000256" key="6">
    <source>
        <dbReference type="ARBA" id="ARBA00022694"/>
    </source>
</evidence>
<proteinExistence type="inferred from homology"/>
<evidence type="ECO:0000256" key="4">
    <source>
        <dbReference type="ARBA" id="ARBA00022490"/>
    </source>
</evidence>
<evidence type="ECO:0000256" key="8">
    <source>
        <dbReference type="ARBA" id="ARBA00022741"/>
    </source>
</evidence>
<dbReference type="GO" id="GO:0000049">
    <property type="term" value="F:tRNA binding"/>
    <property type="evidence" value="ECO:0007669"/>
    <property type="project" value="TreeGrafter"/>
</dbReference>
<dbReference type="Gene3D" id="3.90.870.10">
    <property type="entry name" value="DHBP synthase"/>
    <property type="match status" value="1"/>
</dbReference>